<dbReference type="GO" id="GO:0003828">
    <property type="term" value="F:alpha-N-acetylneuraminate alpha-2,8-sialyltransferase activity"/>
    <property type="evidence" value="ECO:0007669"/>
    <property type="project" value="TreeGrafter"/>
</dbReference>
<dbReference type="Gene3D" id="3.90.1480.20">
    <property type="entry name" value="Glycosyl transferase family 29"/>
    <property type="match status" value="1"/>
</dbReference>
<evidence type="ECO:0000256" key="1">
    <source>
        <dbReference type="ARBA" id="ARBA00004323"/>
    </source>
</evidence>
<dbReference type="Ensembl" id="ENSCCRT00015090916.1">
    <property type="protein sequence ID" value="ENSCCRP00015088072.1"/>
    <property type="gene ID" value="ENSCCRG00015035550.1"/>
</dbReference>
<keyword evidence="10" id="KW-1015">Disulfide bond</keyword>
<keyword evidence="9 13" id="KW-0472">Membrane</keyword>
<comment type="similarity">
    <text evidence="2">Belongs to the glycosyltransferase 29 family.</text>
</comment>
<keyword evidence="3" id="KW-0328">Glycosyltransferase</keyword>
<evidence type="ECO:0000256" key="12">
    <source>
        <dbReference type="PIRSR" id="PIRSR005557-2"/>
    </source>
</evidence>
<proteinExistence type="inferred from homology"/>
<evidence type="ECO:0000256" key="10">
    <source>
        <dbReference type="ARBA" id="ARBA00023157"/>
    </source>
</evidence>
<dbReference type="Proteomes" id="UP000694700">
    <property type="component" value="Unplaced"/>
</dbReference>
<evidence type="ECO:0000256" key="3">
    <source>
        <dbReference type="ARBA" id="ARBA00022676"/>
    </source>
</evidence>
<evidence type="ECO:0000256" key="13">
    <source>
        <dbReference type="SAM" id="Phobius"/>
    </source>
</evidence>
<evidence type="ECO:0000256" key="11">
    <source>
        <dbReference type="ARBA" id="ARBA00023180"/>
    </source>
</evidence>
<evidence type="ECO:0000313" key="15">
    <source>
        <dbReference type="Proteomes" id="UP000694700"/>
    </source>
</evidence>
<evidence type="ECO:0000256" key="5">
    <source>
        <dbReference type="ARBA" id="ARBA00022692"/>
    </source>
</evidence>
<keyword evidence="5 13" id="KW-0812">Transmembrane</keyword>
<evidence type="ECO:0000256" key="9">
    <source>
        <dbReference type="ARBA" id="ARBA00023136"/>
    </source>
</evidence>
<sequence>MRVMRTLMLWFLPIILLCSFCSVAFWIFLSNNNVNPHPSSRIPQKSSETKSCNGCSKDNVLIAKALENYSHKWKKHEANFTKFRSLMSSKCHAVSKAVVTQNNTPLGSKVIYDGERRKPLQVTQALFNILAKEQPFGNATWESCAVVGNGGILANSSCGEEINSAQFVISNNDLISHCLPLHFRCNLPPLDNRYEKDVGNKTNLVTANPSILHEKYSGLMERRRPFVESLHPYGQALLLLPAFSYGHNTPVSLRAFYTLEDFGSDSPLPVFLNPEYLRRLSKFWRERGLNSVRPSTGLIMASLALEICSNVHLYGFWPFNKHPNDSRPITNHYYDDRASKKNVHSMPSEFEHLLKLHKQGVIHIHLGECQPTLS</sequence>
<feature type="disulfide bond" evidence="12">
    <location>
        <begin position="144"/>
        <end position="308"/>
    </location>
</feature>
<evidence type="ECO:0000256" key="7">
    <source>
        <dbReference type="ARBA" id="ARBA00022989"/>
    </source>
</evidence>
<dbReference type="GO" id="GO:0006491">
    <property type="term" value="P:N-glycan processing"/>
    <property type="evidence" value="ECO:0007669"/>
    <property type="project" value="TreeGrafter"/>
</dbReference>
<dbReference type="Pfam" id="PF00777">
    <property type="entry name" value="Glyco_transf_29"/>
    <property type="match status" value="1"/>
</dbReference>
<comment type="subcellular location">
    <subcellularLocation>
        <location evidence="1">Golgi apparatus membrane</location>
        <topology evidence="1">Single-pass type II membrane protein</topology>
    </subcellularLocation>
</comment>
<dbReference type="InterPro" id="IPR038578">
    <property type="entry name" value="GT29-like_sf"/>
</dbReference>
<name>A0A8C1ZLR4_CYPCA</name>
<dbReference type="PIRSF" id="PIRSF005557">
    <property type="entry name" value="Sialyl_trans"/>
    <property type="match status" value="1"/>
</dbReference>
<dbReference type="GO" id="GO:0000139">
    <property type="term" value="C:Golgi membrane"/>
    <property type="evidence" value="ECO:0007669"/>
    <property type="project" value="UniProtKB-SubCell"/>
</dbReference>
<feature type="transmembrane region" description="Helical" evidence="13">
    <location>
        <begin position="7"/>
        <end position="29"/>
    </location>
</feature>
<dbReference type="GO" id="GO:0009311">
    <property type="term" value="P:oligosaccharide metabolic process"/>
    <property type="evidence" value="ECO:0007669"/>
    <property type="project" value="TreeGrafter"/>
</dbReference>
<keyword evidence="4" id="KW-0808">Transferase</keyword>
<protein>
    <submittedName>
        <fullName evidence="14">ST8 alpha-N-acetyl-neuraminide alpha-2,8-sialyltransferase 6</fullName>
    </submittedName>
</protein>
<dbReference type="InterPro" id="IPR050943">
    <property type="entry name" value="Glycosyltr_29_Sialyltrsf"/>
</dbReference>
<dbReference type="InterPro" id="IPR001675">
    <property type="entry name" value="Glyco_trans_29"/>
</dbReference>
<dbReference type="InterPro" id="IPR012163">
    <property type="entry name" value="Sialyl_trans"/>
</dbReference>
<dbReference type="PANTHER" id="PTHR11987:SF50">
    <property type="entry name" value="ALPHA-2,8-SIALYLTRANSFERASE 8F"/>
    <property type="match status" value="1"/>
</dbReference>
<keyword evidence="11" id="KW-0325">Glycoprotein</keyword>
<evidence type="ECO:0000256" key="4">
    <source>
        <dbReference type="ARBA" id="ARBA00022679"/>
    </source>
</evidence>
<keyword evidence="6" id="KW-0735">Signal-anchor</keyword>
<dbReference type="PANTHER" id="PTHR11987">
    <property type="entry name" value="ALPHA-2,8-SIALYLTRANSFERASE"/>
    <property type="match status" value="1"/>
</dbReference>
<keyword evidence="7 13" id="KW-1133">Transmembrane helix</keyword>
<accession>A0A8C1ZLR4</accession>
<evidence type="ECO:0000256" key="2">
    <source>
        <dbReference type="ARBA" id="ARBA00006003"/>
    </source>
</evidence>
<keyword evidence="8" id="KW-0333">Golgi apparatus</keyword>
<evidence type="ECO:0000256" key="8">
    <source>
        <dbReference type="ARBA" id="ARBA00023034"/>
    </source>
</evidence>
<dbReference type="CDD" id="cd23971">
    <property type="entry name" value="GT29_ST8SIA_mono"/>
    <property type="match status" value="1"/>
</dbReference>
<evidence type="ECO:0000313" key="14">
    <source>
        <dbReference type="Ensembl" id="ENSCCRP00015088072.1"/>
    </source>
</evidence>
<organism evidence="14 15">
    <name type="scientific">Cyprinus carpio</name>
    <name type="common">Common carp</name>
    <dbReference type="NCBI Taxonomy" id="7962"/>
    <lineage>
        <taxon>Eukaryota</taxon>
        <taxon>Metazoa</taxon>
        <taxon>Chordata</taxon>
        <taxon>Craniata</taxon>
        <taxon>Vertebrata</taxon>
        <taxon>Euteleostomi</taxon>
        <taxon>Actinopterygii</taxon>
        <taxon>Neopterygii</taxon>
        <taxon>Teleostei</taxon>
        <taxon>Ostariophysi</taxon>
        <taxon>Cypriniformes</taxon>
        <taxon>Cyprinidae</taxon>
        <taxon>Cyprininae</taxon>
        <taxon>Cyprinus</taxon>
    </lineage>
</organism>
<reference evidence="14" key="1">
    <citation type="submission" date="2025-08" db="UniProtKB">
        <authorList>
            <consortium name="Ensembl"/>
        </authorList>
    </citation>
    <scope>IDENTIFICATION</scope>
</reference>
<evidence type="ECO:0000256" key="6">
    <source>
        <dbReference type="ARBA" id="ARBA00022968"/>
    </source>
</evidence>
<dbReference type="FunFam" id="3.90.1480.20:FF:000001">
    <property type="entry name" value="ST8 alpha-N-acetyl-neuraminide alpha-2,8-sialyltransferase 2"/>
    <property type="match status" value="1"/>
</dbReference>
<dbReference type="AlphaFoldDB" id="A0A8C1ZLR4"/>